<reference evidence="1 3" key="1">
    <citation type="journal article" date="2016" name="Mol. Biol. Evol.">
        <title>Comparative Genomics of Early-Diverging Mushroom-Forming Fungi Provides Insights into the Origins of Lignocellulose Decay Capabilities.</title>
        <authorList>
            <person name="Nagy L.G."/>
            <person name="Riley R."/>
            <person name="Tritt A."/>
            <person name="Adam C."/>
            <person name="Daum C."/>
            <person name="Floudas D."/>
            <person name="Sun H."/>
            <person name="Yadav J.S."/>
            <person name="Pangilinan J."/>
            <person name="Larsson K.H."/>
            <person name="Matsuura K."/>
            <person name="Barry K."/>
            <person name="Labutti K."/>
            <person name="Kuo R."/>
            <person name="Ohm R.A."/>
            <person name="Bhattacharya S.S."/>
            <person name="Shirouzu T."/>
            <person name="Yoshinaga Y."/>
            <person name="Martin F.M."/>
            <person name="Grigoriev I.V."/>
            <person name="Hibbett D.S."/>
        </authorList>
    </citation>
    <scope>NUCLEOTIDE SEQUENCE [LARGE SCALE GENOMIC DNA]</scope>
    <source>
        <strain evidence="1 3">HHB12733</strain>
    </source>
</reference>
<accession>A0A165CI72</accession>
<dbReference type="EMBL" id="KV424141">
    <property type="protein sequence ID" value="KZT50845.1"/>
    <property type="molecule type" value="Genomic_DNA"/>
</dbReference>
<dbReference type="EMBL" id="KV424016">
    <property type="protein sequence ID" value="KZT54331.1"/>
    <property type="molecule type" value="Genomic_DNA"/>
</dbReference>
<evidence type="ECO:0000313" key="2">
    <source>
        <dbReference type="EMBL" id="KZT54331.1"/>
    </source>
</evidence>
<evidence type="ECO:0000313" key="1">
    <source>
        <dbReference type="EMBL" id="KZT50845.1"/>
    </source>
</evidence>
<sequence length="53" mass="5621">MPVLTRVNATMPVSKFKARMPVLSVASTVSRAASKSDCSIVPQVQKQGAVPYS</sequence>
<dbReference type="Proteomes" id="UP000076842">
    <property type="component" value="Unassembled WGS sequence"/>
</dbReference>
<dbReference type="AlphaFoldDB" id="A0A165CI72"/>
<name>A0A165CI72_9BASI</name>
<organism evidence="1 3">
    <name type="scientific">Calocera cornea HHB12733</name>
    <dbReference type="NCBI Taxonomy" id="1353952"/>
    <lineage>
        <taxon>Eukaryota</taxon>
        <taxon>Fungi</taxon>
        <taxon>Dikarya</taxon>
        <taxon>Basidiomycota</taxon>
        <taxon>Agaricomycotina</taxon>
        <taxon>Dacrymycetes</taxon>
        <taxon>Dacrymycetales</taxon>
        <taxon>Dacrymycetaceae</taxon>
        <taxon>Calocera</taxon>
    </lineage>
</organism>
<keyword evidence="3" id="KW-1185">Reference proteome</keyword>
<proteinExistence type="predicted"/>
<evidence type="ECO:0000313" key="3">
    <source>
        <dbReference type="Proteomes" id="UP000076842"/>
    </source>
</evidence>
<protein>
    <submittedName>
        <fullName evidence="1">Uncharacterized protein</fullName>
    </submittedName>
</protein>
<gene>
    <name evidence="2" type="ORF">CALCODRAFT_499954</name>
    <name evidence="1" type="ORF">CALCODRAFT_504269</name>
</gene>